<proteinExistence type="predicted"/>
<protein>
    <submittedName>
        <fullName evidence="1">Uncharacterized protein</fullName>
    </submittedName>
</protein>
<organism evidence="1 2">
    <name type="scientific">Thalassovita mangrovi</name>
    <dbReference type="NCBI Taxonomy" id="2692236"/>
    <lineage>
        <taxon>Bacteria</taxon>
        <taxon>Pseudomonadati</taxon>
        <taxon>Pseudomonadota</taxon>
        <taxon>Alphaproteobacteria</taxon>
        <taxon>Rhodobacterales</taxon>
        <taxon>Roseobacteraceae</taxon>
        <taxon>Thalassovita</taxon>
    </lineage>
</organism>
<dbReference type="Proteomes" id="UP000479043">
    <property type="component" value="Unassembled WGS sequence"/>
</dbReference>
<gene>
    <name evidence="1" type="ORF">GR167_11910</name>
</gene>
<accession>A0A6L8LIY5</accession>
<reference evidence="1 2" key="1">
    <citation type="submission" date="2020-01" db="EMBL/GenBank/DDBJ databases">
        <authorList>
            <person name="Chen S."/>
        </authorList>
    </citation>
    <scope>NUCLEOTIDE SEQUENCE [LARGE SCALE GENOMIC DNA]</scope>
    <source>
        <strain evidence="1 2">GS-10</strain>
    </source>
</reference>
<name>A0A6L8LIY5_9RHOB</name>
<evidence type="ECO:0000313" key="2">
    <source>
        <dbReference type="Proteomes" id="UP000479043"/>
    </source>
</evidence>
<comment type="caution">
    <text evidence="1">The sequence shown here is derived from an EMBL/GenBank/DDBJ whole genome shotgun (WGS) entry which is preliminary data.</text>
</comment>
<keyword evidence="2" id="KW-1185">Reference proteome</keyword>
<dbReference type="EMBL" id="WWEN01000004">
    <property type="protein sequence ID" value="MYM56011.1"/>
    <property type="molecule type" value="Genomic_DNA"/>
</dbReference>
<sequence length="201" mass="22135">MPLQNRVLPTGDIVADPGRGLFTGNRGILHRPDGSLGPSRWKHPHWVCCLLRFKDRYHGPMPDRGWTALFFLDEAVALAAGHRPCHECRRADARRFRAAWEDANGSVAGLGDIDKALHRARVRRDRQQVRHEARAENLPDGTFILASDPALVLGDVIYQFTPAGYAAKQTRPSGMVTVLTPAPTVRALAAGYRPVLHPSAA</sequence>
<dbReference type="AlphaFoldDB" id="A0A6L8LIY5"/>
<evidence type="ECO:0000313" key="1">
    <source>
        <dbReference type="EMBL" id="MYM56011.1"/>
    </source>
</evidence>